<dbReference type="AlphaFoldDB" id="A0A0Q2XDU8"/>
<evidence type="ECO:0000313" key="4">
    <source>
        <dbReference type="Proteomes" id="UP000051677"/>
    </source>
</evidence>
<feature type="region of interest" description="Disordered" evidence="2">
    <location>
        <begin position="1"/>
        <end position="24"/>
    </location>
</feature>
<organism evidence="3 4">
    <name type="scientific">Mycobacterium gordonae</name>
    <dbReference type="NCBI Taxonomy" id="1778"/>
    <lineage>
        <taxon>Bacteria</taxon>
        <taxon>Bacillati</taxon>
        <taxon>Actinomycetota</taxon>
        <taxon>Actinomycetes</taxon>
        <taxon>Mycobacteriales</taxon>
        <taxon>Mycobacteriaceae</taxon>
        <taxon>Mycobacterium</taxon>
    </lineage>
</organism>
<evidence type="ECO:0000256" key="1">
    <source>
        <dbReference type="SAM" id="Coils"/>
    </source>
</evidence>
<evidence type="ECO:0000313" key="3">
    <source>
        <dbReference type="EMBL" id="KQH79404.1"/>
    </source>
</evidence>
<sequence length="131" mass="14344">MVSGTDEPENVETEQDESADTFPRAYVEKLRTEAKDHRHRAETAETRSNELLRQLFTLKVGATGKLADPTDLEFNADSLADDDTLNAAIDDLLSRKPHLKARKIAAGPVGQGVTGNKGEPFSLLGRLRQSV</sequence>
<keyword evidence="1" id="KW-0175">Coiled coil</keyword>
<gene>
    <name evidence="3" type="ORF">AO501_07735</name>
</gene>
<name>A0A0Q2XDU8_MYCGO</name>
<feature type="coiled-coil region" evidence="1">
    <location>
        <begin position="27"/>
        <end position="54"/>
    </location>
</feature>
<reference evidence="3 4" key="1">
    <citation type="submission" date="2015-10" db="EMBL/GenBank/DDBJ databases">
        <title>Mycobacterium gordonae draft genome assembly.</title>
        <authorList>
            <person name="Ustinova V."/>
            <person name="Smirnova T."/>
            <person name="Blagodatskikh K."/>
            <person name="Varlamov D."/>
            <person name="Larionova E."/>
            <person name="Chernousova L."/>
        </authorList>
    </citation>
    <scope>NUCLEOTIDE SEQUENCE [LARGE SCALE GENOMIC DNA]</scope>
    <source>
        <strain evidence="3 4">CTRI 14-8773</strain>
    </source>
</reference>
<feature type="compositionally biased region" description="Acidic residues" evidence="2">
    <location>
        <begin position="1"/>
        <end position="19"/>
    </location>
</feature>
<dbReference type="EMBL" id="LKTM01000107">
    <property type="protein sequence ID" value="KQH79404.1"/>
    <property type="molecule type" value="Genomic_DNA"/>
</dbReference>
<evidence type="ECO:0000256" key="2">
    <source>
        <dbReference type="SAM" id="MobiDB-lite"/>
    </source>
</evidence>
<comment type="caution">
    <text evidence="3">The sequence shown here is derived from an EMBL/GenBank/DDBJ whole genome shotgun (WGS) entry which is preliminary data.</text>
</comment>
<proteinExistence type="predicted"/>
<accession>A0A0Q2XDU8</accession>
<dbReference type="Proteomes" id="UP000051677">
    <property type="component" value="Unassembled WGS sequence"/>
</dbReference>
<protein>
    <submittedName>
        <fullName evidence="3">Uncharacterized protein</fullName>
    </submittedName>
</protein>